<dbReference type="STRING" id="249408.BOO71_0011086"/>
<keyword evidence="3" id="KW-1185">Reference proteome</keyword>
<dbReference type="InterPro" id="IPR054468">
    <property type="entry name" value="NrSPol-like_HBD"/>
</dbReference>
<evidence type="ECO:0000313" key="2">
    <source>
        <dbReference type="EMBL" id="OLV16687.1"/>
    </source>
</evidence>
<dbReference type="AlphaFoldDB" id="A0A1U7NUV7"/>
<gene>
    <name evidence="2" type="ORF">BOO71_0011086</name>
</gene>
<evidence type="ECO:0000259" key="1">
    <source>
        <dbReference type="Pfam" id="PF22763"/>
    </source>
</evidence>
<feature type="domain" description="NrS-1 polymerase-like HBD" evidence="1">
    <location>
        <begin position="158"/>
        <end position="212"/>
    </location>
</feature>
<accession>A0A1U7NUV7</accession>
<sequence>MLDERTPVVGGQPLCVLDLDDVIVDGQLLPSAAALVDELQTYTEVSVSGAGLHLLAAGTVASGTRRGKVDDLPVELITSGFLAISGVRWPETPAGIALRPAELAQVRGELDPGSPPPCFRPAARPVTDVLSALLGQRNGVKVCRLLIDGDTSGYPSPSEAVFAAARLIAWRTRDTGVIEALLRESPLYASRWERPVAAGRTWITHTVHRALSADFEGGET</sequence>
<comment type="caution">
    <text evidence="2">The sequence shown here is derived from an EMBL/GenBank/DDBJ whole genome shotgun (WGS) entry which is preliminary data.</text>
</comment>
<protein>
    <recommendedName>
        <fullName evidence="1">NrS-1 polymerase-like HBD domain-containing protein</fullName>
    </recommendedName>
</protein>
<organism evidence="2 3">
    <name type="scientific">Deinococcus marmoris</name>
    <dbReference type="NCBI Taxonomy" id="249408"/>
    <lineage>
        <taxon>Bacteria</taxon>
        <taxon>Thermotogati</taxon>
        <taxon>Deinococcota</taxon>
        <taxon>Deinococci</taxon>
        <taxon>Deinococcales</taxon>
        <taxon>Deinococcaceae</taxon>
        <taxon>Deinococcus</taxon>
    </lineage>
</organism>
<name>A0A1U7NUV7_9DEIO</name>
<reference evidence="2 3" key="1">
    <citation type="submission" date="2017-01" db="EMBL/GenBank/DDBJ databases">
        <title>Genome Analysis of Deinococcus marmoris KOPRI26562.</title>
        <authorList>
            <person name="Kim J.H."/>
            <person name="Oh H.-M."/>
        </authorList>
    </citation>
    <scope>NUCLEOTIDE SEQUENCE [LARGE SCALE GENOMIC DNA]</scope>
    <source>
        <strain evidence="2 3">KOPRI26562</strain>
    </source>
</reference>
<dbReference type="EMBL" id="MSTI01000134">
    <property type="protein sequence ID" value="OLV16687.1"/>
    <property type="molecule type" value="Genomic_DNA"/>
</dbReference>
<evidence type="ECO:0000313" key="3">
    <source>
        <dbReference type="Proteomes" id="UP000186607"/>
    </source>
</evidence>
<dbReference type="Pfam" id="PF22763">
    <property type="entry name" value="NrS1-1_pol-like_HBD"/>
    <property type="match status" value="1"/>
</dbReference>
<proteinExistence type="predicted"/>
<dbReference type="Proteomes" id="UP000186607">
    <property type="component" value="Unassembled WGS sequence"/>
</dbReference>